<dbReference type="RefSeq" id="YP_009150969.1">
    <property type="nucleotide sequence ID" value="NC_027366.1"/>
</dbReference>
<evidence type="ECO:0000313" key="3">
    <source>
        <dbReference type="Proteomes" id="UP000030206"/>
    </source>
</evidence>
<reference evidence="2 3" key="1">
    <citation type="submission" date="2014-07" db="EMBL/GenBank/DDBJ databases">
        <title>Complete Genome of Bacillus megaterium Myophage Mater.</title>
        <authorList>
            <person name="Lancaster J.C."/>
            <person name="Hodde M.K."/>
            <person name="Hernandez A.C."/>
            <person name="Everett G.F.K."/>
        </authorList>
    </citation>
    <scope>NUCLEOTIDE SEQUENCE [LARGE SCALE GENOMIC DNA]</scope>
</reference>
<evidence type="ECO:0000313" key="2">
    <source>
        <dbReference type="EMBL" id="AIW03389.1"/>
    </source>
</evidence>
<keyword evidence="3" id="KW-1185">Reference proteome</keyword>
<dbReference type="EMBL" id="KM236245">
    <property type="protein sequence ID" value="AIW03389.1"/>
    <property type="molecule type" value="Genomic_DNA"/>
</dbReference>
<organism evidence="2 3">
    <name type="scientific">Bacillus phage Mater</name>
    <dbReference type="NCBI Taxonomy" id="1540090"/>
    <lineage>
        <taxon>Viruses</taxon>
        <taxon>Duplodnaviria</taxon>
        <taxon>Heunggongvirae</taxon>
        <taxon>Uroviricota</taxon>
        <taxon>Caudoviricetes</taxon>
        <taxon>Herelleviridae</taxon>
        <taxon>Bastillevirinae</taxon>
        <taxon>Matervirus</taxon>
        <taxon>Matervirus mater</taxon>
    </lineage>
</organism>
<sequence length="55" mass="6014">MTKTIEWCSCCGVEVELDDIMKAQKCPSCNERILPCSFCNDTIVKPDCANCPLGG</sequence>
<name>A0A0A0RP28_9CAUD</name>
<dbReference type="RefSeq" id="YP_009151191.1">
    <property type="nucleotide sequence ID" value="NC_027366.1"/>
</dbReference>
<dbReference type="GeneID" id="24607137"/>
<gene>
    <name evidence="1" type="ORF">CPT_Mater10</name>
    <name evidence="2" type="ORF">CPT_Mater232</name>
</gene>
<evidence type="ECO:0000313" key="1">
    <source>
        <dbReference type="EMBL" id="AIW03167.1"/>
    </source>
</evidence>
<dbReference type="GeneID" id="24606909"/>
<accession>A0A0A0RP28</accession>
<protein>
    <submittedName>
        <fullName evidence="2">Uncharacterized protein</fullName>
    </submittedName>
</protein>
<dbReference type="KEGG" id="vg:24606909"/>
<dbReference type="EMBL" id="KM236245">
    <property type="protein sequence ID" value="AIW03167.1"/>
    <property type="molecule type" value="Genomic_DNA"/>
</dbReference>
<proteinExistence type="predicted"/>
<dbReference type="KEGG" id="vg:24607137"/>
<dbReference type="Proteomes" id="UP000030206">
    <property type="component" value="Segment"/>
</dbReference>